<dbReference type="InterPro" id="IPR050921">
    <property type="entry name" value="T4SS_GSP_E_ATPase"/>
</dbReference>
<protein>
    <submittedName>
        <fullName evidence="3">Flp pilus assembly complex ATPase component TadA</fullName>
    </submittedName>
</protein>
<organism evidence="3 4">
    <name type="scientific">Pseudaquabacterium terrae</name>
    <dbReference type="NCBI Taxonomy" id="2732868"/>
    <lineage>
        <taxon>Bacteria</taxon>
        <taxon>Pseudomonadati</taxon>
        <taxon>Pseudomonadota</taxon>
        <taxon>Betaproteobacteria</taxon>
        <taxon>Burkholderiales</taxon>
        <taxon>Sphaerotilaceae</taxon>
        <taxon>Pseudaquabacterium</taxon>
    </lineage>
</organism>
<dbReference type="InterPro" id="IPR027417">
    <property type="entry name" value="P-loop_NTPase"/>
</dbReference>
<dbReference type="RefSeq" id="WP_173124085.1">
    <property type="nucleotide sequence ID" value="NZ_JABRWJ010000004.1"/>
</dbReference>
<evidence type="ECO:0000313" key="4">
    <source>
        <dbReference type="Proteomes" id="UP000737171"/>
    </source>
</evidence>
<evidence type="ECO:0000259" key="2">
    <source>
        <dbReference type="PROSITE" id="PS00662"/>
    </source>
</evidence>
<evidence type="ECO:0000313" key="3">
    <source>
        <dbReference type="EMBL" id="NRF68442.1"/>
    </source>
</evidence>
<dbReference type="PANTHER" id="PTHR30486">
    <property type="entry name" value="TWITCHING MOTILITY PROTEIN PILT"/>
    <property type="match status" value="1"/>
</dbReference>
<comment type="similarity">
    <text evidence="1">Belongs to the GSP E family.</text>
</comment>
<gene>
    <name evidence="3" type="primary">tadA</name>
    <name evidence="3" type="ORF">HLB44_15715</name>
</gene>
<keyword evidence="4" id="KW-1185">Reference proteome</keyword>
<dbReference type="SUPFAM" id="SSF52540">
    <property type="entry name" value="P-loop containing nucleoside triphosphate hydrolases"/>
    <property type="match status" value="1"/>
</dbReference>
<dbReference type="Pfam" id="PF00437">
    <property type="entry name" value="T2SSE"/>
    <property type="match status" value="1"/>
</dbReference>
<evidence type="ECO:0000256" key="1">
    <source>
        <dbReference type="ARBA" id="ARBA00006611"/>
    </source>
</evidence>
<accession>A0ABX2EIH8</accession>
<dbReference type="Proteomes" id="UP000737171">
    <property type="component" value="Unassembled WGS sequence"/>
</dbReference>
<proteinExistence type="inferred from homology"/>
<dbReference type="Gene3D" id="3.40.50.300">
    <property type="entry name" value="P-loop containing nucleotide triphosphate hydrolases"/>
    <property type="match status" value="1"/>
</dbReference>
<sequence length="364" mass="40464">MNRNTATLMRDLVTEVLDLVNSERTFTDIHIEQDAPVRIKTPREWQTLGEPVLFEEMQELLNSIDYEWENRLRNGAIDHPVVLTKARLRCNVYRTCGGKKVVVAIRRLPLLPLPLDKTGLPLYIKSMCEAAKGLVLVTGSTGAGKTTSTASMLDYLNATRSAHIVTIEQPIEYMMTERKSLVSQKEVGSDVVSFSAGLREALRQRPDVIMVGEVRDAETAETVLHAAESGHLVFATLHTSSAIGAINKLLSFFPMEQRLQRSQALADALVGVVCQCLVPTERGESFALASELMFNNNRQVSQFIAAPEKAHLLGEFMRRKDDNMSRTLNDDLARLVAAGTVAARDALRASYDRAELQDMIARPR</sequence>
<dbReference type="PROSITE" id="PS00662">
    <property type="entry name" value="T2SP_E"/>
    <property type="match status" value="1"/>
</dbReference>
<comment type="caution">
    <text evidence="3">The sequence shown here is derived from an EMBL/GenBank/DDBJ whole genome shotgun (WGS) entry which is preliminary data.</text>
</comment>
<dbReference type="Gene3D" id="3.30.450.90">
    <property type="match status" value="1"/>
</dbReference>
<feature type="domain" description="Bacterial type II secretion system protein E" evidence="2">
    <location>
        <begin position="202"/>
        <end position="216"/>
    </location>
</feature>
<name>A0ABX2EIH8_9BURK</name>
<reference evidence="3 4" key="1">
    <citation type="submission" date="2020-05" db="EMBL/GenBank/DDBJ databases">
        <title>Aquincola sp. isolate from soil.</title>
        <authorList>
            <person name="Han J."/>
            <person name="Kim D.-U."/>
        </authorList>
    </citation>
    <scope>NUCLEOTIDE SEQUENCE [LARGE SCALE GENOMIC DNA]</scope>
    <source>
        <strain evidence="3 4">S2</strain>
    </source>
</reference>
<dbReference type="EMBL" id="JABRWJ010000004">
    <property type="protein sequence ID" value="NRF68442.1"/>
    <property type="molecule type" value="Genomic_DNA"/>
</dbReference>
<dbReference type="InterPro" id="IPR001482">
    <property type="entry name" value="T2SS/T4SS_dom"/>
</dbReference>